<dbReference type="RefSeq" id="WP_369765035.1">
    <property type="nucleotide sequence ID" value="NZ_CP165626.1"/>
</dbReference>
<dbReference type="AlphaFoldDB" id="A0AB39W667"/>
<evidence type="ECO:0000313" key="1">
    <source>
        <dbReference type="EMBL" id="XDU97420.1"/>
    </source>
</evidence>
<reference evidence="1" key="1">
    <citation type="submission" date="2024-07" db="EMBL/GenBank/DDBJ databases">
        <authorList>
            <person name="Biller S.J."/>
        </authorList>
    </citation>
    <scope>NUCLEOTIDE SEQUENCE</scope>
    <source>
        <strain evidence="1">WC2416</strain>
    </source>
</reference>
<gene>
    <name evidence="1" type="ORF">AB3G39_09590</name>
</gene>
<dbReference type="Pfam" id="PF21857">
    <property type="entry name" value="DUF6913"/>
    <property type="match status" value="1"/>
</dbReference>
<protein>
    <submittedName>
        <fullName evidence="1">Uncharacterized protein</fullName>
    </submittedName>
</protein>
<accession>A0AB39W667</accession>
<dbReference type="EMBL" id="CP165626">
    <property type="protein sequence ID" value="XDU97420.1"/>
    <property type="molecule type" value="Genomic_DNA"/>
</dbReference>
<name>A0AB39W667_9FLAO</name>
<dbReference type="InterPro" id="IPR054207">
    <property type="entry name" value="DUF6913"/>
</dbReference>
<sequence>MFLNYIKEFSVKKTVKNSLLSVKSNLDSGTIKTVGLLIDESYFSEINLLVNELRLNGILEVNIEVLVYRNRLKKNKSISQATFSSKDLNWNATISNPAVNDFVNKEFDLLISYYDVEKAILLVVTNESKAHFKVGFSSIDKRLNDLMINTNAENYKVFTHELFRYLKILNKI</sequence>
<proteinExistence type="predicted"/>
<organism evidence="1">
    <name type="scientific">Flavobacterium sp. WC2416</name>
    <dbReference type="NCBI Taxonomy" id="3234141"/>
    <lineage>
        <taxon>Bacteria</taxon>
        <taxon>Pseudomonadati</taxon>
        <taxon>Bacteroidota</taxon>
        <taxon>Flavobacteriia</taxon>
        <taxon>Flavobacteriales</taxon>
        <taxon>Flavobacteriaceae</taxon>
        <taxon>Flavobacterium</taxon>
    </lineage>
</organism>